<dbReference type="Gene3D" id="3.40.50.150">
    <property type="entry name" value="Vaccinia Virus protein VP39"/>
    <property type="match status" value="1"/>
</dbReference>
<dbReference type="CDD" id="cd02440">
    <property type="entry name" value="AdoMet_MTases"/>
    <property type="match status" value="1"/>
</dbReference>
<name>A0ABX1BSR3_9ACTN</name>
<dbReference type="InterPro" id="IPR041698">
    <property type="entry name" value="Methyltransf_25"/>
</dbReference>
<keyword evidence="1" id="KW-0808">Transferase</keyword>
<dbReference type="SUPFAM" id="SSF53335">
    <property type="entry name" value="S-adenosyl-L-methionine-dependent methyltransferases"/>
    <property type="match status" value="1"/>
</dbReference>
<proteinExistence type="predicted"/>
<dbReference type="InterPro" id="IPR029063">
    <property type="entry name" value="SAM-dependent_MTases_sf"/>
</dbReference>
<dbReference type="PANTHER" id="PTHR43861">
    <property type="entry name" value="TRANS-ACONITATE 2-METHYLTRANSFERASE-RELATED"/>
    <property type="match status" value="1"/>
</dbReference>
<sequence>MDSDQWDLRYAAKDLVWSAGPNRWVEEVAADLPPGRALDLAAGEGRNALWLAERGWSVTAVDFSAVALERARSLAGQRLGEQAGRVELVKADVRDYVPEPRAFDLVVIAYLQVAQDVRRQVMRSAAGAVAAGGLLLVVAHDSDNLAHGTGGPQDPAVLYRADDVAADVDGAGLRVVRAQARARPVEGAARDAIDAFFVAVRDGAPPA</sequence>
<dbReference type="RefSeq" id="WP_168022126.1">
    <property type="nucleotide sequence ID" value="NZ_JAATEP010000114.1"/>
</dbReference>
<evidence type="ECO:0000259" key="2">
    <source>
        <dbReference type="Pfam" id="PF13649"/>
    </source>
</evidence>
<evidence type="ECO:0000256" key="1">
    <source>
        <dbReference type="ARBA" id="ARBA00022679"/>
    </source>
</evidence>
<comment type="caution">
    <text evidence="3">The sequence shown here is derived from an EMBL/GenBank/DDBJ whole genome shotgun (WGS) entry which is preliminary data.</text>
</comment>
<accession>A0ABX1BSR3</accession>
<organism evidence="3 4">
    <name type="scientific">Nonomuraea composti</name>
    <dbReference type="NCBI Taxonomy" id="2720023"/>
    <lineage>
        <taxon>Bacteria</taxon>
        <taxon>Bacillati</taxon>
        <taxon>Actinomycetota</taxon>
        <taxon>Actinomycetes</taxon>
        <taxon>Streptosporangiales</taxon>
        <taxon>Streptosporangiaceae</taxon>
        <taxon>Nonomuraea</taxon>
    </lineage>
</organism>
<evidence type="ECO:0000313" key="3">
    <source>
        <dbReference type="EMBL" id="NJP98836.1"/>
    </source>
</evidence>
<dbReference type="GO" id="GO:0008168">
    <property type="term" value="F:methyltransferase activity"/>
    <property type="evidence" value="ECO:0007669"/>
    <property type="project" value="UniProtKB-KW"/>
</dbReference>
<keyword evidence="3" id="KW-0489">Methyltransferase</keyword>
<dbReference type="Pfam" id="PF13649">
    <property type="entry name" value="Methyltransf_25"/>
    <property type="match status" value="1"/>
</dbReference>
<dbReference type="PANTHER" id="PTHR43861:SF3">
    <property type="entry name" value="PUTATIVE (AFU_ORTHOLOGUE AFUA_2G14390)-RELATED"/>
    <property type="match status" value="1"/>
</dbReference>
<feature type="domain" description="Methyltransferase" evidence="2">
    <location>
        <begin position="38"/>
        <end position="133"/>
    </location>
</feature>
<protein>
    <submittedName>
        <fullName evidence="3">Class I SAM-dependent methyltransferase</fullName>
    </submittedName>
</protein>
<keyword evidence="4" id="KW-1185">Reference proteome</keyword>
<evidence type="ECO:0000313" key="4">
    <source>
        <dbReference type="Proteomes" id="UP000696294"/>
    </source>
</evidence>
<dbReference type="Proteomes" id="UP000696294">
    <property type="component" value="Unassembled WGS sequence"/>
</dbReference>
<gene>
    <name evidence="3" type="ORF">HCN51_57065</name>
</gene>
<dbReference type="GO" id="GO:0032259">
    <property type="term" value="P:methylation"/>
    <property type="evidence" value="ECO:0007669"/>
    <property type="project" value="UniProtKB-KW"/>
</dbReference>
<reference evidence="3 4" key="1">
    <citation type="submission" date="2020-03" db="EMBL/GenBank/DDBJ databases">
        <title>WGS of actinomycetes isolated from Thailand.</title>
        <authorList>
            <person name="Thawai C."/>
        </authorList>
    </citation>
    <scope>NUCLEOTIDE SEQUENCE [LARGE SCALE GENOMIC DNA]</scope>
    <source>
        <strain evidence="3 4">FMUSA5-5</strain>
    </source>
</reference>
<dbReference type="EMBL" id="JAATEP010000114">
    <property type="protein sequence ID" value="NJP98836.1"/>
    <property type="molecule type" value="Genomic_DNA"/>
</dbReference>